<accession>A0A8E2JN44</accession>
<dbReference type="InterPro" id="IPR000649">
    <property type="entry name" value="IF-2B-related"/>
</dbReference>
<evidence type="ECO:0000256" key="3">
    <source>
        <dbReference type="ARBA" id="ARBA00022490"/>
    </source>
</evidence>
<evidence type="ECO:0000256" key="4">
    <source>
        <dbReference type="ARBA" id="ARBA00022540"/>
    </source>
</evidence>
<evidence type="ECO:0000256" key="2">
    <source>
        <dbReference type="ARBA" id="ARBA00007251"/>
    </source>
</evidence>
<dbReference type="PANTHER" id="PTHR45860:SF1">
    <property type="entry name" value="TRANSLATION INITIATION FACTOR EIF-2B SUBUNIT ALPHA"/>
    <property type="match status" value="1"/>
</dbReference>
<dbReference type="Gene3D" id="1.20.120.1070">
    <property type="entry name" value="Translation initiation factor eIF-2B, N-terminal domain"/>
    <property type="match status" value="1"/>
</dbReference>
<organism evidence="11 12">
    <name type="scientific">Glonium stellatum</name>
    <dbReference type="NCBI Taxonomy" id="574774"/>
    <lineage>
        <taxon>Eukaryota</taxon>
        <taxon>Fungi</taxon>
        <taxon>Dikarya</taxon>
        <taxon>Ascomycota</taxon>
        <taxon>Pezizomycotina</taxon>
        <taxon>Dothideomycetes</taxon>
        <taxon>Pleosporomycetidae</taxon>
        <taxon>Gloniales</taxon>
        <taxon>Gloniaceae</taxon>
        <taxon>Glonium</taxon>
    </lineage>
</organism>
<comment type="subunit">
    <text evidence="8">Component of the translation initiation factor 2B (eIF2B) complex which is a heterodecamer of two sets of five different subunits: alpha, beta, gamma, delta and epsilon. Subunits alpha, beta and delta comprise a regulatory subcomplex and subunits epsilon and gamma comprise a catalytic subcomplex. Within the complex, the hexameric regulatory complex resides at the center, with the two heterodimeric catalytic subcomplexes bound on opposite sides.</text>
</comment>
<sequence length="386" mass="40634">MAIPTDIPPTTNPPPSFDIVQTYRRLLASDPDITMPVAAIEALVEALACSSASTISETLSLLSQHTSTLKEAIANPISLSAGTDLFQRYLITTLNRPGSALGPSGDFKAIRNHLLSNGRLFVDRAKASREKIASFGRHFVRDGTTVLTNGGSRVVGALLRSAAGGGGGRGSIRFRVVYVLSQHSTPHDPYAAQAQNGGEGEGDGEGAAIVAMLRARGVPVATIPDSAVAYSLGKVDMVIVGAEGVVENGGIISRMGTYQIGMLAKAKGKPFYVVAESHKFVRLYPLSQYDLPIEQNVIEFKVDEEVDGMAGEGMKRADETEDEGVEMGGADAETDGAANSIRIRCSGGSPEDAVDFTPPDLISGIITESGVLTPSAVSEELIKIWF</sequence>
<dbReference type="Pfam" id="PF01008">
    <property type="entry name" value="IF-2B"/>
    <property type="match status" value="1"/>
</dbReference>
<dbReference type="SUPFAM" id="SSF100950">
    <property type="entry name" value="NagB/RpiA/CoA transferase-like"/>
    <property type="match status" value="1"/>
</dbReference>
<keyword evidence="3" id="KW-0963">Cytoplasm</keyword>
<protein>
    <recommendedName>
        <fullName evidence="6">Translation initiation factor eIF2B subunit alpha</fullName>
    </recommendedName>
    <alternativeName>
        <fullName evidence="7">eIF2B GDP-GTP exchange factor subunit alpha</fullName>
    </alternativeName>
</protein>
<gene>
    <name evidence="11" type="ORF">AOQ84DRAFT_326341</name>
</gene>
<dbReference type="GO" id="GO:0005851">
    <property type="term" value="C:eukaryotic translation initiation factor 2B complex"/>
    <property type="evidence" value="ECO:0007669"/>
    <property type="project" value="TreeGrafter"/>
</dbReference>
<dbReference type="InterPro" id="IPR051501">
    <property type="entry name" value="eIF2B_alpha/beta/delta"/>
</dbReference>
<evidence type="ECO:0000256" key="9">
    <source>
        <dbReference type="RuleBase" id="RU003814"/>
    </source>
</evidence>
<dbReference type="InterPro" id="IPR042529">
    <property type="entry name" value="IF_2B-like_C"/>
</dbReference>
<evidence type="ECO:0000256" key="6">
    <source>
        <dbReference type="ARBA" id="ARBA00044208"/>
    </source>
</evidence>
<dbReference type="AlphaFoldDB" id="A0A8E2JN44"/>
<dbReference type="InterPro" id="IPR037171">
    <property type="entry name" value="NagB/RpiA_transferase-like"/>
</dbReference>
<dbReference type="InterPro" id="IPR042528">
    <property type="entry name" value="elF-2B_alpha_N"/>
</dbReference>
<evidence type="ECO:0000313" key="12">
    <source>
        <dbReference type="Proteomes" id="UP000250140"/>
    </source>
</evidence>
<evidence type="ECO:0000313" key="11">
    <source>
        <dbReference type="EMBL" id="OCL03182.1"/>
    </source>
</evidence>
<comment type="subcellular location">
    <subcellularLocation>
        <location evidence="1">Cytoplasm</location>
        <location evidence="1">Cytosol</location>
    </subcellularLocation>
</comment>
<dbReference type="GO" id="GO:0005085">
    <property type="term" value="F:guanyl-nucleotide exchange factor activity"/>
    <property type="evidence" value="ECO:0007669"/>
    <property type="project" value="TreeGrafter"/>
</dbReference>
<keyword evidence="5" id="KW-0648">Protein biosynthesis</keyword>
<evidence type="ECO:0000256" key="7">
    <source>
        <dbReference type="ARBA" id="ARBA00044236"/>
    </source>
</evidence>
<keyword evidence="4 11" id="KW-0396">Initiation factor</keyword>
<proteinExistence type="inferred from homology"/>
<dbReference type="PANTHER" id="PTHR45860">
    <property type="entry name" value="TRANSLATION INITIATION FACTOR EIF-2B SUBUNIT ALPHA"/>
    <property type="match status" value="1"/>
</dbReference>
<name>A0A8E2JN44_9PEZI</name>
<dbReference type="Gene3D" id="3.40.50.10470">
    <property type="entry name" value="Translation initiation factor eif-2b, domain 2"/>
    <property type="match status" value="1"/>
</dbReference>
<dbReference type="Proteomes" id="UP000250140">
    <property type="component" value="Unassembled WGS sequence"/>
</dbReference>
<evidence type="ECO:0000256" key="10">
    <source>
        <dbReference type="SAM" id="MobiDB-lite"/>
    </source>
</evidence>
<dbReference type="EMBL" id="KV750793">
    <property type="protein sequence ID" value="OCL03182.1"/>
    <property type="molecule type" value="Genomic_DNA"/>
</dbReference>
<dbReference type="FunFam" id="1.20.120.1070:FF:000002">
    <property type="entry name" value="Translation initiation factor eIF-2B subunit alpha"/>
    <property type="match status" value="1"/>
</dbReference>
<evidence type="ECO:0000256" key="8">
    <source>
        <dbReference type="ARBA" id="ARBA00046432"/>
    </source>
</evidence>
<dbReference type="GO" id="GO:0005829">
    <property type="term" value="C:cytosol"/>
    <property type="evidence" value="ECO:0007669"/>
    <property type="project" value="UniProtKB-SubCell"/>
</dbReference>
<evidence type="ECO:0000256" key="1">
    <source>
        <dbReference type="ARBA" id="ARBA00004514"/>
    </source>
</evidence>
<dbReference type="GO" id="GO:0003743">
    <property type="term" value="F:translation initiation factor activity"/>
    <property type="evidence" value="ECO:0007669"/>
    <property type="project" value="UniProtKB-KW"/>
</dbReference>
<keyword evidence="12" id="KW-1185">Reference proteome</keyword>
<evidence type="ECO:0000256" key="5">
    <source>
        <dbReference type="ARBA" id="ARBA00022917"/>
    </source>
</evidence>
<comment type="similarity">
    <text evidence="2 9">Belongs to the eIF-2B alpha/beta/delta subunits family.</text>
</comment>
<dbReference type="OrthoDB" id="10249309at2759"/>
<feature type="region of interest" description="Disordered" evidence="10">
    <location>
        <begin position="313"/>
        <end position="333"/>
    </location>
</feature>
<reference evidence="11 12" key="1">
    <citation type="journal article" date="2016" name="Nat. Commun.">
        <title>Ectomycorrhizal ecology is imprinted in the genome of the dominant symbiotic fungus Cenococcum geophilum.</title>
        <authorList>
            <consortium name="DOE Joint Genome Institute"/>
            <person name="Peter M."/>
            <person name="Kohler A."/>
            <person name="Ohm R.A."/>
            <person name="Kuo A."/>
            <person name="Krutzmann J."/>
            <person name="Morin E."/>
            <person name="Arend M."/>
            <person name="Barry K.W."/>
            <person name="Binder M."/>
            <person name="Choi C."/>
            <person name="Clum A."/>
            <person name="Copeland A."/>
            <person name="Grisel N."/>
            <person name="Haridas S."/>
            <person name="Kipfer T."/>
            <person name="LaButti K."/>
            <person name="Lindquist E."/>
            <person name="Lipzen A."/>
            <person name="Maire R."/>
            <person name="Meier B."/>
            <person name="Mihaltcheva S."/>
            <person name="Molinier V."/>
            <person name="Murat C."/>
            <person name="Poggeler S."/>
            <person name="Quandt C.A."/>
            <person name="Sperisen C."/>
            <person name="Tritt A."/>
            <person name="Tisserant E."/>
            <person name="Crous P.W."/>
            <person name="Henrissat B."/>
            <person name="Nehls U."/>
            <person name="Egli S."/>
            <person name="Spatafora J.W."/>
            <person name="Grigoriev I.V."/>
            <person name="Martin F.M."/>
        </authorList>
    </citation>
    <scope>NUCLEOTIDE SEQUENCE [LARGE SCALE GENOMIC DNA]</scope>
    <source>
        <strain evidence="11 12">CBS 207.34</strain>
    </source>
</reference>